<keyword evidence="2" id="KW-1185">Reference proteome</keyword>
<dbReference type="Proteomes" id="UP000070133">
    <property type="component" value="Unassembled WGS sequence"/>
</dbReference>
<dbReference type="EMBL" id="LFZN01000018">
    <property type="protein sequence ID" value="KXT04744.1"/>
    <property type="molecule type" value="Genomic_DNA"/>
</dbReference>
<accession>A0A139HQJ4</accession>
<organism evidence="1 2">
    <name type="scientific">Pseudocercospora eumusae</name>
    <dbReference type="NCBI Taxonomy" id="321146"/>
    <lineage>
        <taxon>Eukaryota</taxon>
        <taxon>Fungi</taxon>
        <taxon>Dikarya</taxon>
        <taxon>Ascomycota</taxon>
        <taxon>Pezizomycotina</taxon>
        <taxon>Dothideomycetes</taxon>
        <taxon>Dothideomycetidae</taxon>
        <taxon>Mycosphaerellales</taxon>
        <taxon>Mycosphaerellaceae</taxon>
        <taxon>Pseudocercospora</taxon>
    </lineage>
</organism>
<comment type="caution">
    <text evidence="1">The sequence shown here is derived from an EMBL/GenBank/DDBJ whole genome shotgun (WGS) entry which is preliminary data.</text>
</comment>
<dbReference type="AlphaFoldDB" id="A0A139HQJ4"/>
<proteinExistence type="predicted"/>
<reference evidence="1 2" key="1">
    <citation type="submission" date="2015-07" db="EMBL/GenBank/DDBJ databases">
        <title>Comparative genomics of the Sigatoka disease complex on banana suggests a link between parallel evolutionary changes in Pseudocercospora fijiensis and Pseudocercospora eumusae and increased virulence on the banana host.</title>
        <authorList>
            <person name="Chang T.-C."/>
            <person name="Salvucci A."/>
            <person name="Crous P.W."/>
            <person name="Stergiopoulos I."/>
        </authorList>
    </citation>
    <scope>NUCLEOTIDE SEQUENCE [LARGE SCALE GENOMIC DNA]</scope>
    <source>
        <strain evidence="1 2">CBS 114824</strain>
    </source>
</reference>
<evidence type="ECO:0000313" key="1">
    <source>
        <dbReference type="EMBL" id="KXT04744.1"/>
    </source>
</evidence>
<sequence>MVFVGNARDKELVDAGLECRDIAPEERAGRMSDFLDGLRRTGATLACGPTTCSSTAWRKTSVQPPFASIVDSIIILERFRSPTIFRDRSYLSSFASFSFVSSDGSNPAVVHAASSVVQPPPNS</sequence>
<protein>
    <submittedName>
        <fullName evidence="1">Uncharacterized protein</fullName>
    </submittedName>
</protein>
<gene>
    <name evidence="1" type="ORF">AC578_9679</name>
</gene>
<name>A0A139HQJ4_9PEZI</name>
<evidence type="ECO:0000313" key="2">
    <source>
        <dbReference type="Proteomes" id="UP000070133"/>
    </source>
</evidence>